<gene>
    <name evidence="3" type="ORF">GCM10007414_38500</name>
</gene>
<dbReference type="Gene3D" id="3.40.50.1980">
    <property type="entry name" value="Nitrogenase molybdenum iron protein domain"/>
    <property type="match status" value="2"/>
</dbReference>
<feature type="chain" id="PRO_5047044878" evidence="1">
    <location>
        <begin position="27"/>
        <end position="283"/>
    </location>
</feature>
<evidence type="ECO:0000313" key="4">
    <source>
        <dbReference type="Proteomes" id="UP000651977"/>
    </source>
</evidence>
<reference evidence="4" key="1">
    <citation type="journal article" date="2019" name="Int. J. Syst. Evol. Microbiol.">
        <title>The Global Catalogue of Microorganisms (GCM) 10K type strain sequencing project: providing services to taxonomists for standard genome sequencing and annotation.</title>
        <authorList>
            <consortium name="The Broad Institute Genomics Platform"/>
            <consortium name="The Broad Institute Genome Sequencing Center for Infectious Disease"/>
            <person name="Wu L."/>
            <person name="Ma J."/>
        </authorList>
    </citation>
    <scope>NUCLEOTIDE SEQUENCE [LARGE SCALE GENOMIC DNA]</scope>
    <source>
        <strain evidence="4">CGMCC 1.10131</strain>
    </source>
</reference>
<protein>
    <submittedName>
        <fullName evidence="3">Hemin ABC transporter substrate-binding protein</fullName>
    </submittedName>
</protein>
<dbReference type="PROSITE" id="PS50983">
    <property type="entry name" value="FE_B12_PBP"/>
    <property type="match status" value="1"/>
</dbReference>
<evidence type="ECO:0000256" key="1">
    <source>
        <dbReference type="SAM" id="SignalP"/>
    </source>
</evidence>
<evidence type="ECO:0000259" key="2">
    <source>
        <dbReference type="PROSITE" id="PS50983"/>
    </source>
</evidence>
<proteinExistence type="predicted"/>
<feature type="domain" description="Fe/B12 periplasmic-binding" evidence="2">
    <location>
        <begin position="30"/>
        <end position="283"/>
    </location>
</feature>
<dbReference type="PANTHER" id="PTHR30535">
    <property type="entry name" value="VITAMIN B12-BINDING PROTEIN"/>
    <property type="match status" value="1"/>
</dbReference>
<name>A0ABQ1I8D0_9ALTE</name>
<evidence type="ECO:0000313" key="3">
    <source>
        <dbReference type="EMBL" id="GGB21406.1"/>
    </source>
</evidence>
<dbReference type="PANTHER" id="PTHR30535:SF4">
    <property type="entry name" value="HEMIN-BINDING PERIPLASMIC PROTEIN HMUT"/>
    <property type="match status" value="1"/>
</dbReference>
<accession>A0ABQ1I8D0</accession>
<comment type="caution">
    <text evidence="3">The sequence shown here is derived from an EMBL/GenBank/DDBJ whole genome shotgun (WGS) entry which is preliminary data.</text>
</comment>
<sequence>MIKRLYPALCASLLGLSLVFTSSSHAAHQRIVSAGANITEILLALNAQQQLIAVDSTSELPSNLSLPVVGYHRRLSAEGLLALVPDAVIGSEEMGPSSSLNQLQQAGVAIHTLNSGSSVASLVQRIDELASLTGHTQQAQQLQAQLQQKLQQLALRSQSAKPVNTLFFMSHDGKKLVSAGKDTTADKIINLAGAVNLAEPHISSYKPLSNEAIISLQPELLLFSQRSINQLGGIDGVLKQFPILAATPAGKNKAIYAIDGHALIGGLGLASIDQALQLSERLQ</sequence>
<dbReference type="RefSeq" id="WP_083481696.1">
    <property type="nucleotide sequence ID" value="NZ_BMDY01000041.1"/>
</dbReference>
<keyword evidence="1" id="KW-0732">Signal</keyword>
<feature type="signal peptide" evidence="1">
    <location>
        <begin position="1"/>
        <end position="26"/>
    </location>
</feature>
<dbReference type="InterPro" id="IPR002491">
    <property type="entry name" value="ABC_transptr_periplasmic_BD"/>
</dbReference>
<organism evidence="3 4">
    <name type="scientific">Agarivorans gilvus</name>
    <dbReference type="NCBI Taxonomy" id="680279"/>
    <lineage>
        <taxon>Bacteria</taxon>
        <taxon>Pseudomonadati</taxon>
        <taxon>Pseudomonadota</taxon>
        <taxon>Gammaproteobacteria</taxon>
        <taxon>Alteromonadales</taxon>
        <taxon>Alteromonadaceae</taxon>
        <taxon>Agarivorans</taxon>
    </lineage>
</organism>
<dbReference type="SUPFAM" id="SSF53807">
    <property type="entry name" value="Helical backbone' metal receptor"/>
    <property type="match status" value="1"/>
</dbReference>
<keyword evidence="4" id="KW-1185">Reference proteome</keyword>
<dbReference type="InterPro" id="IPR050902">
    <property type="entry name" value="ABC_Transporter_SBP"/>
</dbReference>
<dbReference type="Proteomes" id="UP000651977">
    <property type="component" value="Unassembled WGS sequence"/>
</dbReference>
<dbReference type="EMBL" id="BMDY01000041">
    <property type="protein sequence ID" value="GGB21406.1"/>
    <property type="molecule type" value="Genomic_DNA"/>
</dbReference>
<dbReference type="Pfam" id="PF01497">
    <property type="entry name" value="Peripla_BP_2"/>
    <property type="match status" value="1"/>
</dbReference>